<proteinExistence type="predicted"/>
<gene>
    <name evidence="1" type="ORF">CEO22_142</name>
</gene>
<accession>A0A554JD68</accession>
<organism evidence="1 2">
    <name type="scientific">Candidatus Berkelbacteria bacterium Gr01-1014_85</name>
    <dbReference type="NCBI Taxonomy" id="2017150"/>
    <lineage>
        <taxon>Bacteria</taxon>
        <taxon>Candidatus Berkelbacteria</taxon>
    </lineage>
</organism>
<sequence>MALTVIRLAGQPFGDNGKSLEAQIGRVAKGGPCSEFAYKAMMAAVEARLIAQPANVRKEWTGLIHRALVPSLTRRPTTRREIINPSILHAVACEDCPRYELIAFLESLEQYAGCLFGEDTCAYLLRDYQAALDDTVNQEE</sequence>
<dbReference type="Proteomes" id="UP000316253">
    <property type="component" value="Unassembled WGS sequence"/>
</dbReference>
<evidence type="ECO:0000313" key="1">
    <source>
        <dbReference type="EMBL" id="TSC66315.1"/>
    </source>
</evidence>
<dbReference type="EMBL" id="VMFD01000010">
    <property type="protein sequence ID" value="TSC66315.1"/>
    <property type="molecule type" value="Genomic_DNA"/>
</dbReference>
<dbReference type="AlphaFoldDB" id="A0A554JD68"/>
<reference evidence="1 2" key="1">
    <citation type="submission" date="2017-08" db="EMBL/GenBank/DDBJ databases">
        <title>Mechanisms for carbon and nitrogen cycling indicate functional differentiation within the Candidate Phyla Radiation.</title>
        <authorList>
            <person name="Danczak R.E."/>
            <person name="Johnston M.D."/>
            <person name="Kenah C."/>
            <person name="Slattery M."/>
            <person name="Wrighton K.C."/>
            <person name="Wilkins M.J."/>
        </authorList>
    </citation>
    <scope>NUCLEOTIDE SEQUENCE [LARGE SCALE GENOMIC DNA]</scope>
    <source>
        <strain evidence="1">Gr01-1014_85</strain>
    </source>
</reference>
<name>A0A554JD68_9BACT</name>
<evidence type="ECO:0000313" key="2">
    <source>
        <dbReference type="Proteomes" id="UP000316253"/>
    </source>
</evidence>
<comment type="caution">
    <text evidence="1">The sequence shown here is derived from an EMBL/GenBank/DDBJ whole genome shotgun (WGS) entry which is preliminary data.</text>
</comment>
<protein>
    <submittedName>
        <fullName evidence="1">Uncharacterized protein</fullName>
    </submittedName>
</protein>